<gene>
    <name evidence="1" type="ORF">B0I33_103426</name>
</gene>
<sequence length="48" mass="5634">MTWPFTLMLLRISLRNAVIIVLESFLLGLSKQNFGTLLSKLWLWRKAN</sequence>
<comment type="caution">
    <text evidence="1">The sequence shown here is derived from an EMBL/GenBank/DDBJ whole genome shotgun (WGS) entry which is preliminary data.</text>
</comment>
<dbReference type="AlphaFoldDB" id="A0A2T0LZ68"/>
<name>A0A2T0LZ68_9PSEU</name>
<dbReference type="EMBL" id="PVNH01000003">
    <property type="protein sequence ID" value="PRX49390.1"/>
    <property type="molecule type" value="Genomic_DNA"/>
</dbReference>
<evidence type="ECO:0000313" key="1">
    <source>
        <dbReference type="EMBL" id="PRX49390.1"/>
    </source>
</evidence>
<proteinExistence type="predicted"/>
<accession>A0A2T0LZ68</accession>
<organism evidence="1 2">
    <name type="scientific">Prauserella shujinwangii</name>
    <dbReference type="NCBI Taxonomy" id="1453103"/>
    <lineage>
        <taxon>Bacteria</taxon>
        <taxon>Bacillati</taxon>
        <taxon>Actinomycetota</taxon>
        <taxon>Actinomycetes</taxon>
        <taxon>Pseudonocardiales</taxon>
        <taxon>Pseudonocardiaceae</taxon>
        <taxon>Prauserella</taxon>
    </lineage>
</organism>
<evidence type="ECO:0000313" key="2">
    <source>
        <dbReference type="Proteomes" id="UP000238362"/>
    </source>
</evidence>
<reference evidence="1 2" key="1">
    <citation type="submission" date="2018-03" db="EMBL/GenBank/DDBJ databases">
        <title>Genomic Encyclopedia of Type Strains, Phase III (KMG-III): the genomes of soil and plant-associated and newly described type strains.</title>
        <authorList>
            <person name="Whitman W."/>
        </authorList>
    </citation>
    <scope>NUCLEOTIDE SEQUENCE [LARGE SCALE GENOMIC DNA]</scope>
    <source>
        <strain evidence="1 2">CGMCC 4.7125</strain>
    </source>
</reference>
<dbReference type="Proteomes" id="UP000238362">
    <property type="component" value="Unassembled WGS sequence"/>
</dbReference>
<keyword evidence="2" id="KW-1185">Reference proteome</keyword>
<protein>
    <submittedName>
        <fullName evidence="1">Uncharacterized protein</fullName>
    </submittedName>
</protein>